<comment type="caution">
    <text evidence="4">The sequence shown here is derived from an EMBL/GenBank/DDBJ whole genome shotgun (WGS) entry which is preliminary data.</text>
</comment>
<dbReference type="InterPro" id="IPR025110">
    <property type="entry name" value="AMP-bd_C"/>
</dbReference>
<feature type="domain" description="AMP-dependent synthetase/ligase" evidence="2">
    <location>
        <begin position="38"/>
        <end position="404"/>
    </location>
</feature>
<evidence type="ECO:0000256" key="1">
    <source>
        <dbReference type="ARBA" id="ARBA00022598"/>
    </source>
</evidence>
<dbReference type="Pfam" id="PF00501">
    <property type="entry name" value="AMP-binding"/>
    <property type="match status" value="1"/>
</dbReference>
<organism evidence="4 5">
    <name type="scientific">Saccharothrix australiensis</name>
    <dbReference type="NCBI Taxonomy" id="2072"/>
    <lineage>
        <taxon>Bacteria</taxon>
        <taxon>Bacillati</taxon>
        <taxon>Actinomycetota</taxon>
        <taxon>Actinomycetes</taxon>
        <taxon>Pseudonocardiales</taxon>
        <taxon>Pseudonocardiaceae</taxon>
        <taxon>Saccharothrix</taxon>
    </lineage>
</organism>
<dbReference type="InterPro" id="IPR050237">
    <property type="entry name" value="ATP-dep_AMP-bd_enzyme"/>
</dbReference>
<keyword evidence="5" id="KW-1185">Reference proteome</keyword>
<dbReference type="GO" id="GO:0016878">
    <property type="term" value="F:acid-thiol ligase activity"/>
    <property type="evidence" value="ECO:0007669"/>
    <property type="project" value="UniProtKB-ARBA"/>
</dbReference>
<dbReference type="PANTHER" id="PTHR43767">
    <property type="entry name" value="LONG-CHAIN-FATTY-ACID--COA LIGASE"/>
    <property type="match status" value="1"/>
</dbReference>
<keyword evidence="1 4" id="KW-0436">Ligase</keyword>
<dbReference type="Gene3D" id="2.30.38.10">
    <property type="entry name" value="Luciferase, Domain 3"/>
    <property type="match status" value="1"/>
</dbReference>
<gene>
    <name evidence="4" type="ORF">C8E97_4131</name>
</gene>
<protein>
    <submittedName>
        <fullName evidence="4">2,3-dihydroxybenzoate-AMP ligase</fullName>
    </submittedName>
</protein>
<dbReference type="PROSITE" id="PS00455">
    <property type="entry name" value="AMP_BINDING"/>
    <property type="match status" value="1"/>
</dbReference>
<dbReference type="InterPro" id="IPR045851">
    <property type="entry name" value="AMP-bd_C_sf"/>
</dbReference>
<dbReference type="Gene3D" id="3.40.50.980">
    <property type="match status" value="2"/>
</dbReference>
<reference evidence="4 5" key="1">
    <citation type="submission" date="2018-10" db="EMBL/GenBank/DDBJ databases">
        <title>Sequencing the genomes of 1000 actinobacteria strains.</title>
        <authorList>
            <person name="Klenk H.-P."/>
        </authorList>
    </citation>
    <scope>NUCLEOTIDE SEQUENCE [LARGE SCALE GENOMIC DNA]</scope>
    <source>
        <strain evidence="4 5">DSM 43800</strain>
    </source>
</reference>
<dbReference type="RefSeq" id="WP_121011991.1">
    <property type="nucleotide sequence ID" value="NZ_RBXO01000001.1"/>
</dbReference>
<dbReference type="PANTHER" id="PTHR43767:SF1">
    <property type="entry name" value="NONRIBOSOMAL PEPTIDE SYNTHASE PES1 (EUROFUNG)-RELATED"/>
    <property type="match status" value="1"/>
</dbReference>
<dbReference type="AlphaFoldDB" id="A0A495W476"/>
<proteinExistence type="predicted"/>
<dbReference type="Proteomes" id="UP000282084">
    <property type="component" value="Unassembled WGS sequence"/>
</dbReference>
<dbReference type="InterPro" id="IPR020845">
    <property type="entry name" value="AMP-binding_CS"/>
</dbReference>
<name>A0A495W476_9PSEU</name>
<accession>A0A495W476</accession>
<dbReference type="FunFam" id="2.30.38.10:FF:000003">
    <property type="entry name" value="Vibriobactin-specific 2,3-dihydroxybenzoate-AMP ligase"/>
    <property type="match status" value="1"/>
</dbReference>
<dbReference type="InterPro" id="IPR000873">
    <property type="entry name" value="AMP-dep_synth/lig_dom"/>
</dbReference>
<evidence type="ECO:0000313" key="4">
    <source>
        <dbReference type="EMBL" id="RKT55463.1"/>
    </source>
</evidence>
<evidence type="ECO:0000259" key="3">
    <source>
        <dbReference type="Pfam" id="PF13193"/>
    </source>
</evidence>
<dbReference type="EMBL" id="RBXO01000001">
    <property type="protein sequence ID" value="RKT55463.1"/>
    <property type="molecule type" value="Genomic_DNA"/>
</dbReference>
<evidence type="ECO:0000313" key="5">
    <source>
        <dbReference type="Proteomes" id="UP000282084"/>
    </source>
</evidence>
<sequence>MRHPGPEHTPWPAEAADRYRAAGHWRGRSFGAALSALAAEHRDRTAVVGASAAGPARLTYRELDDRAHRVAAGLRDLGVRAGDRVVLQLPNVPEFATTLFGLFRAGAWPVLALPAHREAELRHFAEQTDAVAIVTVDAHEGHDHAATARRVADAVPAVRHLLVLGDPPPGAVDLSSVAAPPRDLPDPDAGGVAFLQLSGGTTGLPKLIPRTHDDYLYSVRESARICLLGPDDAYLAALPVAHNFPLSSPGVLGALHAGACAVLAPDPFPETVFRLVERERVTITGVVPPLAVAYARAAAATARDLSSLRLLQVGGARCSPAQVARVAAALGCAVQQVYGMGEGLVCYTRPDDPPEAVLGTQGTPISPDDELRVVEPGAPAHAEVPPGEVGELLVRGPYTIRGYYRAAEHNATAFTPDGFYRTGDLVRRDAAGRVTVVGRIKDQINRGGEKIAVEEVEGHLLAHPAVLDAAVVGVADDYLGQRSCAYVVLDGDAAEPPTPPQLRRFVRDRGVAPFKVPDRVLVLDRFPVTGVGKTSRRALRAALATLAALTPDGGARVEEDRG</sequence>
<feature type="domain" description="AMP-binding enzyme C-terminal" evidence="3">
    <location>
        <begin position="455"/>
        <end position="533"/>
    </location>
</feature>
<evidence type="ECO:0000259" key="2">
    <source>
        <dbReference type="Pfam" id="PF00501"/>
    </source>
</evidence>
<dbReference type="Gene3D" id="3.30.300.30">
    <property type="match status" value="1"/>
</dbReference>
<dbReference type="OrthoDB" id="9803968at2"/>
<dbReference type="SUPFAM" id="SSF56801">
    <property type="entry name" value="Acetyl-CoA synthetase-like"/>
    <property type="match status" value="1"/>
</dbReference>
<dbReference type="Pfam" id="PF13193">
    <property type="entry name" value="AMP-binding_C"/>
    <property type="match status" value="1"/>
</dbReference>